<dbReference type="InterPro" id="IPR036034">
    <property type="entry name" value="PDZ_sf"/>
</dbReference>
<reference evidence="3" key="1">
    <citation type="submission" date="2013-12" db="EMBL/GenBank/DDBJ databases">
        <authorList>
            <person name="Aslett M."/>
        </authorList>
    </citation>
    <scope>NUCLEOTIDE SEQUENCE [LARGE SCALE GENOMIC DNA]</scope>
    <source>
        <strain evidence="3">Lindley</strain>
    </source>
</reference>
<organism evidence="3 4">
    <name type="scientific">Globodera pallida</name>
    <name type="common">Potato cyst nematode worm</name>
    <name type="synonym">Heterodera pallida</name>
    <dbReference type="NCBI Taxonomy" id="36090"/>
    <lineage>
        <taxon>Eukaryota</taxon>
        <taxon>Metazoa</taxon>
        <taxon>Ecdysozoa</taxon>
        <taxon>Nematoda</taxon>
        <taxon>Chromadorea</taxon>
        <taxon>Rhabditida</taxon>
        <taxon>Tylenchina</taxon>
        <taxon>Tylenchomorpha</taxon>
        <taxon>Tylenchoidea</taxon>
        <taxon>Heteroderidae</taxon>
        <taxon>Heteroderinae</taxon>
        <taxon>Globodera</taxon>
    </lineage>
</organism>
<feature type="region of interest" description="Disordered" evidence="1">
    <location>
        <begin position="120"/>
        <end position="158"/>
    </location>
</feature>
<dbReference type="Gene3D" id="2.30.42.10">
    <property type="match status" value="1"/>
</dbReference>
<evidence type="ECO:0000313" key="3">
    <source>
        <dbReference type="Proteomes" id="UP000050741"/>
    </source>
</evidence>
<sequence length="460" mass="50155">MPMNSSSSSSSNSGKFSPNSKVRQAKLITVFLRCTNGQNSNKHSAAGFGFTLEGSGPSKLNVIPGGIAHQNGLRSCDGLLAIDRECVAGLDHLEVVSKMRKVMRRRRGEVWLTVRRFPSPSSRPHRLPPFQRKYLPSHRSNRYRRNRLLSPPPPAGCPNQSKISLHAEDTSVQGFASIFSLAQKCGSMPSGHIRRSLGQSLPKIHFQQSSSNAPNANSPLSPISNVSDTSPVLSPFSPLSPHLSPSPHSLVAQWALKYLGRFCPLAEPNATNNGGQQRREGHFLGDPSLLVDKGLLFLNRLLVEKPEESAELCVLNVFEEKLTLRLRTAPVAVPIPFRRIRAVCRSRVDSHVFGVLIASGDEDDDACGSGAIVVIMFCCVPSEFALQHAVHVQFARALGIQCRQKQLAQLELLALPNCAVAAQCVQFPLDCAEVLAANSCGDALFLSGPWPNWTLPFREI</sequence>
<accession>A0A183BR47</accession>
<feature type="compositionally biased region" description="Basic residues" evidence="1">
    <location>
        <begin position="135"/>
        <end position="147"/>
    </location>
</feature>
<proteinExistence type="predicted"/>
<reference evidence="3" key="2">
    <citation type="submission" date="2014-05" db="EMBL/GenBank/DDBJ databases">
        <title>The genome and life-stage specific transcriptomes of Globodera pallida elucidate key aspects of plant parasitism by a cyst nematode.</title>
        <authorList>
            <person name="Cotton J.A."/>
            <person name="Lilley C.J."/>
            <person name="Jones L.M."/>
            <person name="Kikuchi T."/>
            <person name="Reid A.J."/>
            <person name="Thorpe P."/>
            <person name="Tsai I.J."/>
            <person name="Beasley H."/>
            <person name="Blok V."/>
            <person name="Cock P.J.A."/>
            <person name="Van den Akker S.E."/>
            <person name="Holroyd N."/>
            <person name="Hunt M."/>
            <person name="Mantelin S."/>
            <person name="Naghra H."/>
            <person name="Pain A."/>
            <person name="Palomares-Rius J.E."/>
            <person name="Zarowiecki M."/>
            <person name="Berriman M."/>
            <person name="Jones J.T."/>
            <person name="Urwin P.E."/>
        </authorList>
    </citation>
    <scope>NUCLEOTIDE SEQUENCE [LARGE SCALE GENOMIC DNA]</scope>
    <source>
        <strain evidence="3">Lindley</strain>
    </source>
</reference>
<dbReference type="SMART" id="SM00228">
    <property type="entry name" value="PDZ"/>
    <property type="match status" value="1"/>
</dbReference>
<evidence type="ECO:0000259" key="2">
    <source>
        <dbReference type="PROSITE" id="PS50106"/>
    </source>
</evidence>
<feature type="domain" description="PDZ" evidence="2">
    <location>
        <begin position="42"/>
        <end position="101"/>
    </location>
</feature>
<dbReference type="SUPFAM" id="SSF50156">
    <property type="entry name" value="PDZ domain-like"/>
    <property type="match status" value="1"/>
</dbReference>
<dbReference type="AlphaFoldDB" id="A0A183BR47"/>
<keyword evidence="3" id="KW-1185">Reference proteome</keyword>
<evidence type="ECO:0000256" key="1">
    <source>
        <dbReference type="SAM" id="MobiDB-lite"/>
    </source>
</evidence>
<evidence type="ECO:0000313" key="4">
    <source>
        <dbReference type="WBParaSite" id="GPLIN_000308300"/>
    </source>
</evidence>
<protein>
    <submittedName>
        <fullName evidence="4">PDZ domain-containing protein</fullName>
    </submittedName>
</protein>
<dbReference type="InterPro" id="IPR001478">
    <property type="entry name" value="PDZ"/>
</dbReference>
<feature type="region of interest" description="Disordered" evidence="1">
    <location>
        <begin position="1"/>
        <end position="20"/>
    </location>
</feature>
<name>A0A183BR47_GLOPA</name>
<dbReference type="WBParaSite" id="GPLIN_000308300">
    <property type="protein sequence ID" value="GPLIN_000308300"/>
    <property type="gene ID" value="GPLIN_000308300"/>
</dbReference>
<dbReference type="PROSITE" id="PS50106">
    <property type="entry name" value="PDZ"/>
    <property type="match status" value="1"/>
</dbReference>
<reference evidence="4" key="3">
    <citation type="submission" date="2016-06" db="UniProtKB">
        <authorList>
            <consortium name="WormBaseParasite"/>
        </authorList>
    </citation>
    <scope>IDENTIFICATION</scope>
</reference>
<dbReference type="Proteomes" id="UP000050741">
    <property type="component" value="Unassembled WGS sequence"/>
</dbReference>